<proteinExistence type="predicted"/>
<evidence type="ECO:0000313" key="2">
    <source>
        <dbReference type="Proteomes" id="UP000297714"/>
    </source>
</evidence>
<organism evidence="1 2">
    <name type="scientific">Caproiciproducens galactitolivorans</name>
    <dbReference type="NCBI Taxonomy" id="642589"/>
    <lineage>
        <taxon>Bacteria</taxon>
        <taxon>Bacillati</taxon>
        <taxon>Bacillota</taxon>
        <taxon>Clostridia</taxon>
        <taxon>Eubacteriales</taxon>
        <taxon>Acutalibacteraceae</taxon>
        <taxon>Caproiciproducens</taxon>
    </lineage>
</organism>
<dbReference type="AlphaFoldDB" id="A0A4Z0YEY1"/>
<gene>
    <name evidence="1" type="ORF">CAGA_01590</name>
</gene>
<accession>A0A4Z0YEY1</accession>
<dbReference type="OrthoDB" id="1736677at2"/>
<name>A0A4Z0YEY1_9FIRM</name>
<evidence type="ECO:0008006" key="3">
    <source>
        <dbReference type="Google" id="ProtNLM"/>
    </source>
</evidence>
<protein>
    <recommendedName>
        <fullName evidence="3">Transposase DNA-binding domain protein</fullName>
    </recommendedName>
</protein>
<keyword evidence="2" id="KW-1185">Reference proteome</keyword>
<comment type="caution">
    <text evidence="1">The sequence shown here is derived from an EMBL/GenBank/DDBJ whole genome shotgun (WGS) entry which is preliminary data.</text>
</comment>
<dbReference type="EMBL" id="SRMQ01000001">
    <property type="protein sequence ID" value="TGJ77761.1"/>
    <property type="molecule type" value="Genomic_DNA"/>
</dbReference>
<dbReference type="RefSeq" id="WP_135656728.1">
    <property type="nucleotide sequence ID" value="NZ_SRMQ01000001.1"/>
</dbReference>
<reference evidence="1 2" key="1">
    <citation type="submission" date="2019-04" db="EMBL/GenBank/DDBJ databases">
        <authorList>
            <person name="Poehlein A."/>
            <person name="Bengelsdorf F.R."/>
            <person name="Duerre P."/>
            <person name="Daniel R."/>
        </authorList>
    </citation>
    <scope>NUCLEOTIDE SEQUENCE [LARGE SCALE GENOMIC DNA]</scope>
    <source>
        <strain evidence="1 2">BS-1</strain>
    </source>
</reference>
<evidence type="ECO:0000313" key="1">
    <source>
        <dbReference type="EMBL" id="TGJ77761.1"/>
    </source>
</evidence>
<sequence length="508" mass="58488">MTFKTLVLQIYKPTRQKKELMDTALLRYSQAFQFLMDRYRKELEELAESKSAITQRILFNLIDKETAKKLNDYDVQPFKDSLKIEFAAVSASYIAQKRKNPSARYPLLFLDDTRFASEIADCIRQFDGVRIPPQIFAYRCSKLISQKGNLRSLYFGRYAMNRNYCLLYDEFKDRFYAKLYLLNRKESIPVGNWASGLCLKYVWAGMPPLIPKPGRRSYIVVPLAFGKRQYADLKKTLENPGMLHSARLVKRERRYYLMINMECGQRDALTVATTMGVARNMPGGLHYTVCGENGEIQENGRICVAPNKEDLFHLANKIVGFAENYRSQVVMEANGGRNDQLPLLPEEALSADQYGALVKLLKYKLPERGLPAPIEVSANGLFHTCPACGKRTRRNLVSSELFICIYCGYASELEWIGSESLAKRLEQYHHDKIPLSIRKTEDGLLCFNKVLGFECLLPQGGTDYTPVYDRLRQFLENMDGEFIDDPKKYAVWRKLFYAANLKEAVRFC</sequence>
<dbReference type="Proteomes" id="UP000297714">
    <property type="component" value="Unassembled WGS sequence"/>
</dbReference>